<dbReference type="EMBL" id="JAEPRA010000006">
    <property type="protein sequence ID" value="KAG2184166.1"/>
    <property type="molecule type" value="Genomic_DNA"/>
</dbReference>
<gene>
    <name evidence="2" type="ORF">INT44_009181</name>
</gene>
<keyword evidence="1" id="KW-0812">Transmembrane</keyword>
<dbReference type="OrthoDB" id="1684102at2759"/>
<comment type="caution">
    <text evidence="2">The sequence shown here is derived from an EMBL/GenBank/DDBJ whole genome shotgun (WGS) entry which is preliminary data.</text>
</comment>
<accession>A0A8H7Q1P1</accession>
<feature type="transmembrane region" description="Helical" evidence="1">
    <location>
        <begin position="117"/>
        <end position="135"/>
    </location>
</feature>
<keyword evidence="1" id="KW-0472">Membrane</keyword>
<protein>
    <submittedName>
        <fullName evidence="2">Uncharacterized protein</fullName>
    </submittedName>
</protein>
<evidence type="ECO:0000313" key="2">
    <source>
        <dbReference type="EMBL" id="KAG2184166.1"/>
    </source>
</evidence>
<dbReference type="AlphaFoldDB" id="A0A8H7Q1P1"/>
<reference evidence="2" key="1">
    <citation type="submission" date="2020-12" db="EMBL/GenBank/DDBJ databases">
        <title>Metabolic potential, ecology and presence of endohyphal bacteria is reflected in genomic diversity of Mucoromycotina.</title>
        <authorList>
            <person name="Muszewska A."/>
            <person name="Okrasinska A."/>
            <person name="Steczkiewicz K."/>
            <person name="Drgas O."/>
            <person name="Orlowska M."/>
            <person name="Perlinska-Lenart U."/>
            <person name="Aleksandrzak-Piekarczyk T."/>
            <person name="Szatraj K."/>
            <person name="Zielenkiewicz U."/>
            <person name="Pilsyk S."/>
            <person name="Malc E."/>
            <person name="Mieczkowski P."/>
            <person name="Kruszewska J.S."/>
            <person name="Biernat P."/>
            <person name="Pawlowska J."/>
        </authorList>
    </citation>
    <scope>NUCLEOTIDE SEQUENCE</scope>
    <source>
        <strain evidence="2">WA0000051536</strain>
    </source>
</reference>
<sequence>MQVLKVKTHLYYFGLGPREAFRKTLPTESVSERARPMMIMDHLTCQFPFSSFFGLRTTFFLEGIPSHPLHLAIRFIRSFNSQSAIMARSQDFLPLHSRSGNRSLAHYARLVTSRRNLLYKVIIAGFLITMLLYATTRPVAHSNSMFSDQVISPDEIKNNPISKPDWSKDSLSTDLLNRRSIYTPQMFTPEQLKHNGLKPVTAVLLGWKRFESLKFVIQYLTRYPFIKEIIIWNNNLDTRLNVADFDLDVAQSMHVEVRVFNSYENLHDTAKYTTCSMAQYEFCYFQDDDWLNVYMDSMYTNFLRYPDLIHSNTMPIIHLEHKRWQFTNPEINMHTAFTWLGCGAFVPRWKVQNFLAQLGSAGLGKDRLRLADMYFSIWTNQYPWQLSNPLNPLDQNEGWSDGVDQWAIVYQNVYDAASRLYTALEANAVLTRNDYFMRDEEEPKAAERDVRAPCYNDRCLFITSMEPFPTPESVVFDNVNITHVKDQEAVFNALDFPSNTFWDEHAYHKAVDGNPNTCWNSYRKPSKGDNFGLRLVRNTKANTFTITFSKDSTALENALSLSAIGVASEEWVSIDVINANFLPDTSRTQ</sequence>
<dbReference type="Proteomes" id="UP000612746">
    <property type="component" value="Unassembled WGS sequence"/>
</dbReference>
<evidence type="ECO:0000256" key="1">
    <source>
        <dbReference type="SAM" id="Phobius"/>
    </source>
</evidence>
<organism evidence="2 3">
    <name type="scientific">Umbelopsis vinacea</name>
    <dbReference type="NCBI Taxonomy" id="44442"/>
    <lineage>
        <taxon>Eukaryota</taxon>
        <taxon>Fungi</taxon>
        <taxon>Fungi incertae sedis</taxon>
        <taxon>Mucoromycota</taxon>
        <taxon>Mucoromycotina</taxon>
        <taxon>Umbelopsidomycetes</taxon>
        <taxon>Umbelopsidales</taxon>
        <taxon>Umbelopsidaceae</taxon>
        <taxon>Umbelopsis</taxon>
    </lineage>
</organism>
<evidence type="ECO:0000313" key="3">
    <source>
        <dbReference type="Proteomes" id="UP000612746"/>
    </source>
</evidence>
<keyword evidence="1" id="KW-1133">Transmembrane helix</keyword>
<name>A0A8H7Q1P1_9FUNG</name>
<keyword evidence="3" id="KW-1185">Reference proteome</keyword>
<proteinExistence type="predicted"/>